<dbReference type="eggNOG" id="ENOG502SVYU">
    <property type="taxonomic scope" value="Eukaryota"/>
</dbReference>
<evidence type="ECO:0000256" key="2">
    <source>
        <dbReference type="SAM" id="MobiDB-lite"/>
    </source>
</evidence>
<keyword evidence="5" id="KW-1185">Reference proteome</keyword>
<dbReference type="InterPro" id="IPR001138">
    <property type="entry name" value="Zn2Cys6_DnaBD"/>
</dbReference>
<dbReference type="InterPro" id="IPR053178">
    <property type="entry name" value="Osmoadaptation_assoc"/>
</dbReference>
<keyword evidence="1" id="KW-0539">Nucleus</keyword>
<sequence>MTQTGKCDTCRQRKVKCDEERPKCGACKKKDRPCTYSYGKASAFVVEDPNQLTKYGKARVPPVIHSFTSLEDAIISASLACPELRVTTERNAGDGQGFFQTLAPISKPKARQSKKKTNNQQRALEAYLEHLKEESAIISYQPSSPETALISRYVGMLGLDTPDKQPLAILGTWIQSIPSRIGQNRMIDLAAEFFVNSYSAYRDRTHSKRRLAQATKAKALRELQLVVLNSRTQPTYDVLIATKMHFAAEALMGIDTMYHAIHAFGLAELMKSGNVSEVDEEHYWNLIDNTYVDDVNEAIMAGRRSVYENEFYLSATYPPPIDSPILLSASQRASIAIMHVFIQCPHAVCLVRRAVLNPDDTTALASAVSHMESLIQINLSLHVSELMQTAITVVPIPPSQEIADIMPDTLEFDTVQNMVLCTRYWMLQNILCGFADTLYRHFPAEMALSTLPSPERLRVIDVDSALHLAKSMRWANSVSRDLPLVPLRLHTPIQLSIGPWYRTIRNLSGQRPASPDAQVAFDAELSRAERMKAWAMEQCNQIHIQWEVSAVEEKPILEAIDSMAGEQIPDWLPVRVRFEAEDGEMVMKLDYENKTGSYSERYDFNEPPRPRMPHPGEDDQQWQRENLSVYELPLRGADMQSGITEPAQLIDGRNNEYLNSHTRPADFIHATGRNLCSTSGWWPETPSTSTILIDSTHKASAFSRVLPPSGSKASSVYFGANGCTSPSPGSWPQPFDASSTSPRSSLRNFSSSPTDTTSVTVKFDNRKKNGCFSPAWTN</sequence>
<dbReference type="PANTHER" id="PTHR38111:SF2">
    <property type="entry name" value="FINGER DOMAIN PROTEIN, PUTATIVE (AFU_ORTHOLOGUE AFUA_1G01560)-RELATED"/>
    <property type="match status" value="1"/>
</dbReference>
<dbReference type="GO" id="GO:0000981">
    <property type="term" value="F:DNA-binding transcription factor activity, RNA polymerase II-specific"/>
    <property type="evidence" value="ECO:0007669"/>
    <property type="project" value="InterPro"/>
</dbReference>
<dbReference type="InterPro" id="IPR036864">
    <property type="entry name" value="Zn2-C6_fun-type_DNA-bd_sf"/>
</dbReference>
<dbReference type="EMBL" id="KB908592">
    <property type="protein sequence ID" value="EOA86597.1"/>
    <property type="molecule type" value="Genomic_DNA"/>
</dbReference>
<dbReference type="Proteomes" id="UP000016935">
    <property type="component" value="Unassembled WGS sequence"/>
</dbReference>
<evidence type="ECO:0000313" key="5">
    <source>
        <dbReference type="Proteomes" id="UP000016935"/>
    </source>
</evidence>
<reference evidence="4 5" key="2">
    <citation type="journal article" date="2013" name="PLoS Genet.">
        <title>Comparative genome structure, secondary metabolite, and effector coding capacity across Cochliobolus pathogens.</title>
        <authorList>
            <person name="Condon B.J."/>
            <person name="Leng Y."/>
            <person name="Wu D."/>
            <person name="Bushley K.E."/>
            <person name="Ohm R.A."/>
            <person name="Otillar R."/>
            <person name="Martin J."/>
            <person name="Schackwitz W."/>
            <person name="Grimwood J."/>
            <person name="MohdZainudin N."/>
            <person name="Xue C."/>
            <person name="Wang R."/>
            <person name="Manning V.A."/>
            <person name="Dhillon B."/>
            <person name="Tu Z.J."/>
            <person name="Steffenson B.J."/>
            <person name="Salamov A."/>
            <person name="Sun H."/>
            <person name="Lowry S."/>
            <person name="LaButti K."/>
            <person name="Han J."/>
            <person name="Copeland A."/>
            <person name="Lindquist E."/>
            <person name="Barry K."/>
            <person name="Schmutz J."/>
            <person name="Baker S.E."/>
            <person name="Ciuffetti L.M."/>
            <person name="Grigoriev I.V."/>
            <person name="Zhong S."/>
            <person name="Turgeon B.G."/>
        </authorList>
    </citation>
    <scope>NUCLEOTIDE SEQUENCE [LARGE SCALE GENOMIC DNA]</scope>
    <source>
        <strain evidence="5">28A</strain>
    </source>
</reference>
<proteinExistence type="predicted"/>
<dbReference type="SUPFAM" id="SSF57701">
    <property type="entry name" value="Zn2/Cys6 DNA-binding domain"/>
    <property type="match status" value="1"/>
</dbReference>
<dbReference type="AlphaFoldDB" id="R0KEQ0"/>
<name>R0KEQ0_EXST2</name>
<dbReference type="STRING" id="671987.R0KEQ0"/>
<dbReference type="HOGENOM" id="CLU_358243_0_0_1"/>
<dbReference type="GO" id="GO:0008270">
    <property type="term" value="F:zinc ion binding"/>
    <property type="evidence" value="ECO:0007669"/>
    <property type="project" value="InterPro"/>
</dbReference>
<evidence type="ECO:0000259" key="3">
    <source>
        <dbReference type="PROSITE" id="PS50048"/>
    </source>
</evidence>
<feature type="region of interest" description="Disordered" evidence="2">
    <location>
        <begin position="728"/>
        <end position="758"/>
    </location>
</feature>
<evidence type="ECO:0000256" key="1">
    <source>
        <dbReference type="ARBA" id="ARBA00023242"/>
    </source>
</evidence>
<dbReference type="PROSITE" id="PS50048">
    <property type="entry name" value="ZN2_CY6_FUNGAL_2"/>
    <property type="match status" value="1"/>
</dbReference>
<dbReference type="PANTHER" id="PTHR38111">
    <property type="entry name" value="ZN(2)-C6 FUNGAL-TYPE DOMAIN-CONTAINING PROTEIN-RELATED"/>
    <property type="match status" value="1"/>
</dbReference>
<dbReference type="Pfam" id="PF00172">
    <property type="entry name" value="Zn_clus"/>
    <property type="match status" value="1"/>
</dbReference>
<evidence type="ECO:0000313" key="4">
    <source>
        <dbReference type="EMBL" id="EOA86597.1"/>
    </source>
</evidence>
<dbReference type="CDD" id="cd00067">
    <property type="entry name" value="GAL4"/>
    <property type="match status" value="1"/>
</dbReference>
<dbReference type="SMART" id="SM00066">
    <property type="entry name" value="GAL4"/>
    <property type="match status" value="1"/>
</dbReference>
<dbReference type="GeneID" id="19395639"/>
<dbReference type="Gene3D" id="4.10.240.10">
    <property type="entry name" value="Zn(2)-C6 fungal-type DNA-binding domain"/>
    <property type="match status" value="1"/>
</dbReference>
<protein>
    <recommendedName>
        <fullName evidence="3">Zn(2)-C6 fungal-type domain-containing protein</fullName>
    </recommendedName>
</protein>
<reference evidence="4 5" key="1">
    <citation type="journal article" date="2012" name="PLoS Pathog.">
        <title>Diverse lifestyles and strategies of plant pathogenesis encoded in the genomes of eighteen Dothideomycetes fungi.</title>
        <authorList>
            <person name="Ohm R.A."/>
            <person name="Feau N."/>
            <person name="Henrissat B."/>
            <person name="Schoch C.L."/>
            <person name="Horwitz B.A."/>
            <person name="Barry K.W."/>
            <person name="Condon B.J."/>
            <person name="Copeland A.C."/>
            <person name="Dhillon B."/>
            <person name="Glaser F."/>
            <person name="Hesse C.N."/>
            <person name="Kosti I."/>
            <person name="LaButti K."/>
            <person name="Lindquist E.A."/>
            <person name="Lucas S."/>
            <person name="Salamov A.A."/>
            <person name="Bradshaw R.E."/>
            <person name="Ciuffetti L."/>
            <person name="Hamelin R.C."/>
            <person name="Kema G.H.J."/>
            <person name="Lawrence C."/>
            <person name="Scott J.A."/>
            <person name="Spatafora J.W."/>
            <person name="Turgeon B.G."/>
            <person name="de Wit P.J.G.M."/>
            <person name="Zhong S."/>
            <person name="Goodwin S.B."/>
            <person name="Grigoriev I.V."/>
        </authorList>
    </citation>
    <scope>NUCLEOTIDE SEQUENCE [LARGE SCALE GENOMIC DNA]</scope>
    <source>
        <strain evidence="5">28A</strain>
    </source>
</reference>
<gene>
    <name evidence="4" type="ORF">SETTUDRAFT_114977</name>
</gene>
<feature type="domain" description="Zn(2)-C6 fungal-type" evidence="3">
    <location>
        <begin position="6"/>
        <end position="36"/>
    </location>
</feature>
<organism evidence="4 5">
    <name type="scientific">Exserohilum turcicum (strain 28A)</name>
    <name type="common">Northern leaf blight fungus</name>
    <name type="synonym">Setosphaeria turcica</name>
    <dbReference type="NCBI Taxonomy" id="671987"/>
    <lineage>
        <taxon>Eukaryota</taxon>
        <taxon>Fungi</taxon>
        <taxon>Dikarya</taxon>
        <taxon>Ascomycota</taxon>
        <taxon>Pezizomycotina</taxon>
        <taxon>Dothideomycetes</taxon>
        <taxon>Pleosporomycetidae</taxon>
        <taxon>Pleosporales</taxon>
        <taxon>Pleosporineae</taxon>
        <taxon>Pleosporaceae</taxon>
        <taxon>Exserohilum</taxon>
    </lineage>
</organism>
<dbReference type="OrthoDB" id="5126878at2759"/>
<accession>R0KEQ0</accession>
<dbReference type="RefSeq" id="XP_008025249.1">
    <property type="nucleotide sequence ID" value="XM_008027058.1"/>
</dbReference>
<feature type="compositionally biased region" description="Low complexity" evidence="2">
    <location>
        <begin position="738"/>
        <end position="758"/>
    </location>
</feature>